<name>Q31L86_SYNE7</name>
<proteinExistence type="predicted"/>
<organism evidence="1 2">
    <name type="scientific">Synechococcus elongatus (strain ATCC 33912 / PCC 7942 / FACHB-805)</name>
    <name type="common">Anacystis nidulans R2</name>
    <dbReference type="NCBI Taxonomy" id="1140"/>
    <lineage>
        <taxon>Bacteria</taxon>
        <taxon>Bacillati</taxon>
        <taxon>Cyanobacteriota</taxon>
        <taxon>Cyanophyceae</taxon>
        <taxon>Synechococcales</taxon>
        <taxon>Synechococcaceae</taxon>
        <taxon>Synechococcus</taxon>
    </lineage>
</organism>
<dbReference type="Proteomes" id="UP000889800">
    <property type="component" value="Chromosome"/>
</dbReference>
<dbReference type="KEGG" id="syf:Synpcc7942_2153"/>
<sequence length="159" mass="18182">MPLLRGLCRCSFVCRGMMQPAINHSWISKLTKNDLHQLIEEVKTGNRDAVSKAALFVAHESFGLWHNRARAKLCRHFKNHPPAEVEEQNRMIAAIIQRLIDGCFSEQFMDQLSMTVRLDPKQMQVSAIAALTSPKAYVRRYAERTLHIINASSKVQPNR</sequence>
<dbReference type="eggNOG" id="ENOG502ZJB0">
    <property type="taxonomic scope" value="Bacteria"/>
</dbReference>
<keyword evidence="2" id="KW-1185">Reference proteome</keyword>
<evidence type="ECO:0000313" key="2">
    <source>
        <dbReference type="Proteomes" id="UP000889800"/>
    </source>
</evidence>
<dbReference type="BioCyc" id="SYNEL:SYNPCC7942_2153-MONOMER"/>
<dbReference type="HOGENOM" id="CLU_1814845_0_0_3"/>
<dbReference type="EMBL" id="CP000100">
    <property type="protein sequence ID" value="ABB58183.1"/>
    <property type="molecule type" value="Genomic_DNA"/>
</dbReference>
<dbReference type="AlphaFoldDB" id="Q31L86"/>
<reference evidence="2" key="1">
    <citation type="submission" date="2005-08" db="EMBL/GenBank/DDBJ databases">
        <title>Complete sequence of chromosome 1 of Synechococcus elongatus PCC 7942.</title>
        <authorList>
            <consortium name="US DOE Joint Genome Institute"/>
            <person name="Copeland A."/>
            <person name="Lucas S."/>
            <person name="Lapidus A."/>
            <person name="Barry K."/>
            <person name="Detter J.C."/>
            <person name="Glavina T."/>
            <person name="Hammon N."/>
            <person name="Israni S."/>
            <person name="Pitluck S."/>
            <person name="Schmutz J."/>
            <person name="Larimer F."/>
            <person name="Land M."/>
            <person name="Kyrpides N."/>
            <person name="Lykidis A."/>
            <person name="Richardson P."/>
        </authorList>
    </citation>
    <scope>NUCLEOTIDE SEQUENCE [LARGE SCALE GENOMIC DNA]</scope>
    <source>
        <strain evidence="2">ATCC 33912 / PCC 7942 / FACHB-805</strain>
    </source>
</reference>
<accession>Q31L86</accession>
<evidence type="ECO:0000313" key="1">
    <source>
        <dbReference type="EMBL" id="ABB58183.1"/>
    </source>
</evidence>
<protein>
    <submittedName>
        <fullName evidence="1">Uncharacterized protein</fullName>
    </submittedName>
</protein>
<dbReference type="PaxDb" id="1140-Synpcc7942_2153"/>
<gene>
    <name evidence="1" type="ordered locus">Synpcc7942_2153</name>
</gene>